<proteinExistence type="inferred from homology"/>
<evidence type="ECO:0000256" key="1">
    <source>
        <dbReference type="ARBA" id="ARBA00004370"/>
    </source>
</evidence>
<evidence type="ECO:0000313" key="12">
    <source>
        <dbReference type="Proteomes" id="UP001605036"/>
    </source>
</evidence>
<dbReference type="PANTHER" id="PTHR34128:SF2">
    <property type="entry name" value="CYTOCHROME C-TYPE BIOGENESIS PROTEIN CCME HOMOLOG, MITOCHONDRIAL"/>
    <property type="match status" value="1"/>
</dbReference>
<evidence type="ECO:0000313" key="11">
    <source>
        <dbReference type="EMBL" id="KAL2613652.1"/>
    </source>
</evidence>
<keyword evidence="2" id="KW-0349">Heme</keyword>
<keyword evidence="4" id="KW-0479">Metal-binding</keyword>
<dbReference type="Pfam" id="PF03100">
    <property type="entry name" value="CcmE"/>
    <property type="match status" value="1"/>
</dbReference>
<keyword evidence="7" id="KW-0408">Iron</keyword>
<sequence length="339" mass="37331">MRASHGQQLVRQILGSGFGAWAQNCPVRVLEKSASPRWCNAELSDCGFWRRNYYFSSLVGKEGGGALAPRGVGSTVKAVFQVPSSVQTFSRHYQIRGLASGFRYSDGSRVDIGARARQRQARRLWTIALSGTLVAGFIIIVLNTFQENMMFYITPSEALEKYYLDPSKNKFRLGGLVLEGSVHHFKTSADMEFVVTDLANEVLVRYRGALPDLFREGHSVVAEGFLRPIENYPARSDTSDELNEELVERAKKAGCYFAAVDVLAKHDEKYMPKEVAAAIEKNKAAQEAQPASAQPALLTTTAETVPAQLTKEANPTAAGTKKKGVAQTPSKAQKYEMRV</sequence>
<feature type="transmembrane region" description="Helical" evidence="10">
    <location>
        <begin position="124"/>
        <end position="145"/>
    </location>
</feature>
<evidence type="ECO:0000256" key="4">
    <source>
        <dbReference type="ARBA" id="ARBA00022723"/>
    </source>
</evidence>
<evidence type="ECO:0000256" key="5">
    <source>
        <dbReference type="ARBA" id="ARBA00022748"/>
    </source>
</evidence>
<dbReference type="EMBL" id="JBHFFA010000007">
    <property type="protein sequence ID" value="KAL2613652.1"/>
    <property type="molecule type" value="Genomic_DNA"/>
</dbReference>
<dbReference type="Proteomes" id="UP001605036">
    <property type="component" value="Unassembled WGS sequence"/>
</dbReference>
<dbReference type="GO" id="GO:0017004">
    <property type="term" value="P:cytochrome complex assembly"/>
    <property type="evidence" value="ECO:0007669"/>
    <property type="project" value="UniProtKB-KW"/>
</dbReference>
<evidence type="ECO:0000256" key="7">
    <source>
        <dbReference type="ARBA" id="ARBA00023004"/>
    </source>
</evidence>
<evidence type="ECO:0000256" key="10">
    <source>
        <dbReference type="SAM" id="Phobius"/>
    </source>
</evidence>
<feature type="region of interest" description="Disordered" evidence="9">
    <location>
        <begin position="310"/>
        <end position="339"/>
    </location>
</feature>
<evidence type="ECO:0000256" key="8">
    <source>
        <dbReference type="ARBA" id="ARBA00023136"/>
    </source>
</evidence>
<dbReference type="PANTHER" id="PTHR34128">
    <property type="entry name" value="CYTOCHROME C-TYPE BIOGENESIS PROTEIN CCME HOMOLOG, MITOCHONDRIAL"/>
    <property type="match status" value="1"/>
</dbReference>
<gene>
    <name evidence="11" type="ORF">R1flu_025344</name>
</gene>
<organism evidence="11 12">
    <name type="scientific">Riccia fluitans</name>
    <dbReference type="NCBI Taxonomy" id="41844"/>
    <lineage>
        <taxon>Eukaryota</taxon>
        <taxon>Viridiplantae</taxon>
        <taxon>Streptophyta</taxon>
        <taxon>Embryophyta</taxon>
        <taxon>Marchantiophyta</taxon>
        <taxon>Marchantiopsida</taxon>
        <taxon>Marchantiidae</taxon>
        <taxon>Marchantiales</taxon>
        <taxon>Ricciaceae</taxon>
        <taxon>Riccia</taxon>
    </lineage>
</organism>
<evidence type="ECO:0000256" key="9">
    <source>
        <dbReference type="SAM" id="MobiDB-lite"/>
    </source>
</evidence>
<evidence type="ECO:0000256" key="3">
    <source>
        <dbReference type="ARBA" id="ARBA00022692"/>
    </source>
</evidence>
<dbReference type="AlphaFoldDB" id="A0ABD1XXH6"/>
<comment type="subcellular location">
    <subcellularLocation>
        <location evidence="1">Membrane</location>
    </subcellularLocation>
</comment>
<dbReference type="GO" id="GO:0046872">
    <property type="term" value="F:metal ion binding"/>
    <property type="evidence" value="ECO:0007669"/>
    <property type="project" value="UniProtKB-KW"/>
</dbReference>
<dbReference type="GO" id="GO:0016020">
    <property type="term" value="C:membrane"/>
    <property type="evidence" value="ECO:0007669"/>
    <property type="project" value="UniProtKB-SubCell"/>
</dbReference>
<keyword evidence="3 10" id="KW-0812">Transmembrane</keyword>
<reference evidence="11 12" key="1">
    <citation type="submission" date="2024-09" db="EMBL/GenBank/DDBJ databases">
        <title>Chromosome-scale assembly of Riccia fluitans.</title>
        <authorList>
            <person name="Paukszto L."/>
            <person name="Sawicki J."/>
            <person name="Karawczyk K."/>
            <person name="Piernik-Szablinska J."/>
            <person name="Szczecinska M."/>
            <person name="Mazdziarz M."/>
        </authorList>
    </citation>
    <scope>NUCLEOTIDE SEQUENCE [LARGE SCALE GENOMIC DNA]</scope>
    <source>
        <strain evidence="11">Rf_01</strain>
        <tissue evidence="11">Aerial parts of the thallus</tissue>
    </source>
</reference>
<evidence type="ECO:0000256" key="6">
    <source>
        <dbReference type="ARBA" id="ARBA00022989"/>
    </source>
</evidence>
<keyword evidence="12" id="KW-1185">Reference proteome</keyword>
<dbReference type="SUPFAM" id="SSF82093">
    <property type="entry name" value="Heme chaperone CcmE"/>
    <property type="match status" value="1"/>
</dbReference>
<name>A0ABD1XXH6_9MARC</name>
<keyword evidence="8 10" id="KW-0472">Membrane</keyword>
<keyword evidence="5" id="KW-0201">Cytochrome c-type biogenesis</keyword>
<evidence type="ECO:0008006" key="13">
    <source>
        <dbReference type="Google" id="ProtNLM"/>
    </source>
</evidence>
<dbReference type="InterPro" id="IPR004329">
    <property type="entry name" value="CcmE"/>
</dbReference>
<protein>
    <recommendedName>
        <fullName evidence="13">Cytochrome c-type biogenesis protein CcmE</fullName>
    </recommendedName>
</protein>
<dbReference type="HAMAP" id="MF_01959">
    <property type="entry name" value="CcmE"/>
    <property type="match status" value="1"/>
</dbReference>
<comment type="caution">
    <text evidence="11">The sequence shown here is derived from an EMBL/GenBank/DDBJ whole genome shotgun (WGS) entry which is preliminary data.</text>
</comment>
<keyword evidence="6 10" id="KW-1133">Transmembrane helix</keyword>
<dbReference type="InterPro" id="IPR012340">
    <property type="entry name" value="NA-bd_OB-fold"/>
</dbReference>
<dbReference type="Gene3D" id="2.40.50.140">
    <property type="entry name" value="Nucleic acid-binding proteins"/>
    <property type="match status" value="1"/>
</dbReference>
<dbReference type="InterPro" id="IPR036127">
    <property type="entry name" value="CcmE-like_sf"/>
</dbReference>
<accession>A0ABD1XXH6</accession>
<evidence type="ECO:0000256" key="2">
    <source>
        <dbReference type="ARBA" id="ARBA00022617"/>
    </source>
</evidence>